<organism evidence="10 11">
    <name type="scientific">Streptomyces gilvosporeus</name>
    <dbReference type="NCBI Taxonomy" id="553510"/>
    <lineage>
        <taxon>Bacteria</taxon>
        <taxon>Bacillati</taxon>
        <taxon>Actinomycetota</taxon>
        <taxon>Actinomycetes</taxon>
        <taxon>Kitasatosporales</taxon>
        <taxon>Streptomycetaceae</taxon>
        <taxon>Streptomyces</taxon>
    </lineage>
</organism>
<proteinExistence type="inferred from homology"/>
<dbReference type="SUPFAM" id="SSF47203">
    <property type="entry name" value="Acyl-CoA dehydrogenase C-terminal domain-like"/>
    <property type="match status" value="1"/>
</dbReference>
<dbReference type="Gene3D" id="2.40.110.10">
    <property type="entry name" value="Butyryl-CoA Dehydrogenase, subunit A, domain 2"/>
    <property type="match status" value="1"/>
</dbReference>
<evidence type="ECO:0000256" key="6">
    <source>
        <dbReference type="RuleBase" id="RU362125"/>
    </source>
</evidence>
<dbReference type="Pfam" id="PF02770">
    <property type="entry name" value="Acyl-CoA_dh_M"/>
    <property type="match status" value="1"/>
</dbReference>
<evidence type="ECO:0000256" key="3">
    <source>
        <dbReference type="ARBA" id="ARBA00022630"/>
    </source>
</evidence>
<keyword evidence="3 6" id="KW-0285">Flavoprotein</keyword>
<feature type="domain" description="Acyl-CoA oxidase/dehydrogenase middle" evidence="8">
    <location>
        <begin position="124"/>
        <end position="217"/>
    </location>
</feature>
<dbReference type="InterPro" id="IPR009075">
    <property type="entry name" value="AcylCo_DH/oxidase_C"/>
</dbReference>
<dbReference type="GO" id="GO:0005886">
    <property type="term" value="C:plasma membrane"/>
    <property type="evidence" value="ECO:0007669"/>
    <property type="project" value="TreeGrafter"/>
</dbReference>
<dbReference type="InterPro" id="IPR036250">
    <property type="entry name" value="AcylCo_DH-like_C"/>
</dbReference>
<dbReference type="STRING" id="553510.B1H19_37105"/>
<evidence type="ECO:0000256" key="4">
    <source>
        <dbReference type="ARBA" id="ARBA00022827"/>
    </source>
</evidence>
<dbReference type="Proteomes" id="UP000192726">
    <property type="component" value="Chromosome"/>
</dbReference>
<dbReference type="Pfam" id="PF00441">
    <property type="entry name" value="Acyl-CoA_dh_1"/>
    <property type="match status" value="1"/>
</dbReference>
<sequence length="389" mass="42088">MDLDVTDAEEAFRGEARAWLAAHVPATPLPSLETAEGFAAHRAWERRLGADRWSAVSWPTEYGGRGASLLEWLIFEEEYYAAGAPGRVGQNGISLLAPTLFAHGTEEQRARILRPMARGEEIWAQAWSEPEAGSDLASLRSTAVRTDGGWLLRGQKTWSSRAAFADRAFGLFRSQPGTPRPHQGLTYLMFPLDAPGVTVRPIGRLDGKPAFAELFLDEVFVPDADVIGEPGAGWRVAMSTAGNERGLTLRSPGRFTAAADRLTALWRANAAPSDTALRDRVADAVIGARAYQLFTYANASRLASGEALGAESSLNKVFWSELDIALHETALDLLGPYGALADDADDAPEHGSWAEGYTFSLAGPIYAGTNEIQRDIIAERLLGLPKGRR</sequence>
<evidence type="ECO:0000313" key="11">
    <source>
        <dbReference type="Proteomes" id="UP000192726"/>
    </source>
</evidence>
<evidence type="ECO:0000313" key="10">
    <source>
        <dbReference type="EMBL" id="ARF59056.1"/>
    </source>
</evidence>
<dbReference type="InterPro" id="IPR052161">
    <property type="entry name" value="Mycobact_Acyl-CoA_DH"/>
</dbReference>
<dbReference type="OrthoDB" id="3964153at2"/>
<keyword evidence="11" id="KW-1185">Reference proteome</keyword>
<gene>
    <name evidence="10" type="ORF">B1H19_37105</name>
</gene>
<evidence type="ECO:0000259" key="8">
    <source>
        <dbReference type="Pfam" id="PF02770"/>
    </source>
</evidence>
<dbReference type="InterPro" id="IPR009100">
    <property type="entry name" value="AcylCoA_DH/oxidase_NM_dom_sf"/>
</dbReference>
<dbReference type="GO" id="GO:0050660">
    <property type="term" value="F:flavin adenine dinucleotide binding"/>
    <property type="evidence" value="ECO:0007669"/>
    <property type="project" value="InterPro"/>
</dbReference>
<evidence type="ECO:0000256" key="2">
    <source>
        <dbReference type="ARBA" id="ARBA00009347"/>
    </source>
</evidence>
<evidence type="ECO:0000259" key="7">
    <source>
        <dbReference type="Pfam" id="PF00441"/>
    </source>
</evidence>
<dbReference type="InterPro" id="IPR006091">
    <property type="entry name" value="Acyl-CoA_Oxase/DH_mid-dom"/>
</dbReference>
<comment type="similarity">
    <text evidence="2 6">Belongs to the acyl-CoA dehydrogenase family.</text>
</comment>
<feature type="domain" description="Acyl-CoA dehydrogenase/oxidase N-terminal" evidence="9">
    <location>
        <begin position="6"/>
        <end position="120"/>
    </location>
</feature>
<dbReference type="AlphaFoldDB" id="A0A1V0U1K5"/>
<evidence type="ECO:0000256" key="5">
    <source>
        <dbReference type="ARBA" id="ARBA00023002"/>
    </source>
</evidence>
<protein>
    <submittedName>
        <fullName evidence="10">Acyl-CoA dehydrogenase</fullName>
    </submittedName>
</protein>
<evidence type="ECO:0000256" key="1">
    <source>
        <dbReference type="ARBA" id="ARBA00001974"/>
    </source>
</evidence>
<dbReference type="PANTHER" id="PTHR43292:SF3">
    <property type="entry name" value="ACYL-COA DEHYDROGENASE FADE29"/>
    <property type="match status" value="1"/>
</dbReference>
<name>A0A1V0U1K5_9ACTN</name>
<keyword evidence="4 6" id="KW-0274">FAD</keyword>
<dbReference type="InterPro" id="IPR013786">
    <property type="entry name" value="AcylCoA_DH/ox_N"/>
</dbReference>
<dbReference type="PANTHER" id="PTHR43292">
    <property type="entry name" value="ACYL-COA DEHYDROGENASE"/>
    <property type="match status" value="1"/>
</dbReference>
<reference evidence="10 11" key="1">
    <citation type="submission" date="2017-04" db="EMBL/GenBank/DDBJ databases">
        <title>Complete Genome Sequence of Streptomyces gilvosporeus F607, a Capable Producer of Natamycin.</title>
        <authorList>
            <person name="Zong G."/>
            <person name="Zhong C."/>
            <person name="Fu J."/>
            <person name="Qin R."/>
            <person name="Cao G."/>
        </authorList>
    </citation>
    <scope>NUCLEOTIDE SEQUENCE [LARGE SCALE GENOMIC DNA]</scope>
    <source>
        <strain evidence="10 11">F607</strain>
    </source>
</reference>
<keyword evidence="5 6" id="KW-0560">Oxidoreductase</keyword>
<dbReference type="KEGG" id="sgv:B1H19_37105"/>
<dbReference type="RefSeq" id="WP_083109244.1">
    <property type="nucleotide sequence ID" value="NZ_CP020569.1"/>
</dbReference>
<comment type="cofactor">
    <cofactor evidence="1 6">
        <name>FAD</name>
        <dbReference type="ChEBI" id="CHEBI:57692"/>
    </cofactor>
</comment>
<dbReference type="SUPFAM" id="SSF56645">
    <property type="entry name" value="Acyl-CoA dehydrogenase NM domain-like"/>
    <property type="match status" value="1"/>
</dbReference>
<dbReference type="Gene3D" id="1.10.540.10">
    <property type="entry name" value="Acyl-CoA dehydrogenase/oxidase, N-terminal domain"/>
    <property type="match status" value="1"/>
</dbReference>
<dbReference type="GO" id="GO:0016627">
    <property type="term" value="F:oxidoreductase activity, acting on the CH-CH group of donors"/>
    <property type="evidence" value="ECO:0007669"/>
    <property type="project" value="InterPro"/>
</dbReference>
<dbReference type="EMBL" id="CP020569">
    <property type="protein sequence ID" value="ARF59056.1"/>
    <property type="molecule type" value="Genomic_DNA"/>
</dbReference>
<evidence type="ECO:0000259" key="9">
    <source>
        <dbReference type="Pfam" id="PF02771"/>
    </source>
</evidence>
<dbReference type="Pfam" id="PF02771">
    <property type="entry name" value="Acyl-CoA_dh_N"/>
    <property type="match status" value="1"/>
</dbReference>
<dbReference type="InterPro" id="IPR037069">
    <property type="entry name" value="AcylCoA_DH/ox_N_sf"/>
</dbReference>
<dbReference type="InterPro" id="IPR046373">
    <property type="entry name" value="Acyl-CoA_Oxase/DH_mid-dom_sf"/>
</dbReference>
<accession>A0A1V0U1K5</accession>
<dbReference type="Gene3D" id="1.20.140.10">
    <property type="entry name" value="Butyryl-CoA Dehydrogenase, subunit A, domain 3"/>
    <property type="match status" value="1"/>
</dbReference>
<feature type="domain" description="Acyl-CoA dehydrogenase/oxidase C-terminal" evidence="7">
    <location>
        <begin position="231"/>
        <end position="382"/>
    </location>
</feature>